<dbReference type="InterPro" id="IPR000994">
    <property type="entry name" value="Pept_M24"/>
</dbReference>
<dbReference type="GO" id="GO:0004239">
    <property type="term" value="F:initiator methionyl aminopeptidase activity"/>
    <property type="evidence" value="ECO:0007669"/>
    <property type="project" value="UniProtKB-UniRule"/>
</dbReference>
<dbReference type="RefSeq" id="WP_136574731.1">
    <property type="nucleotide sequence ID" value="NZ_STFG01000027.1"/>
</dbReference>
<dbReference type="GO" id="GO:0006508">
    <property type="term" value="P:proteolysis"/>
    <property type="evidence" value="ECO:0007669"/>
    <property type="project" value="UniProtKB-KW"/>
</dbReference>
<accession>A0A4S8ES64</accession>
<dbReference type="PANTHER" id="PTHR43330">
    <property type="entry name" value="METHIONINE AMINOPEPTIDASE"/>
    <property type="match status" value="1"/>
</dbReference>
<protein>
    <recommendedName>
        <fullName evidence="6 7">Methionine aminopeptidase</fullName>
        <shortName evidence="6">MAP</shortName>
        <shortName evidence="6">MetAP</shortName>
        <ecNumber evidence="6 7">3.4.11.18</ecNumber>
    </recommendedName>
    <alternativeName>
        <fullName evidence="6">Peptidase M</fullName>
    </alternativeName>
</protein>
<dbReference type="PROSITE" id="PS00680">
    <property type="entry name" value="MAP_1"/>
    <property type="match status" value="1"/>
</dbReference>
<feature type="binding site" evidence="6">
    <location>
        <position position="113"/>
    </location>
    <ligand>
        <name>a divalent metal cation</name>
        <dbReference type="ChEBI" id="CHEBI:60240"/>
        <label>1</label>
    </ligand>
</feature>
<keyword evidence="2 6" id="KW-0031">Aminopeptidase</keyword>
<evidence type="ECO:0000256" key="5">
    <source>
        <dbReference type="ARBA" id="ARBA00022801"/>
    </source>
</evidence>
<feature type="binding site" evidence="6">
    <location>
        <position position="241"/>
    </location>
    <ligand>
        <name>a divalent metal cation</name>
        <dbReference type="ChEBI" id="CHEBI:60240"/>
        <label>2</label>
        <note>catalytic</note>
    </ligand>
</feature>
<dbReference type="CDD" id="cd01086">
    <property type="entry name" value="MetAP1"/>
    <property type="match status" value="1"/>
</dbReference>
<comment type="function">
    <text evidence="1 6">Removes the N-terminal methionine from nascent proteins. The N-terminal methionine is often cleaved when the second residue in the primary sequence is small and uncharged (Met-Ala-, Cys, Gly, Pro, Ser, Thr, or Val). Requires deformylation of the N(alpha)-formylated initiator methionine before it can be hydrolyzed.</text>
</comment>
<dbReference type="AlphaFoldDB" id="A0A4S8ES64"/>
<proteinExistence type="inferred from homology"/>
<evidence type="ECO:0000256" key="1">
    <source>
        <dbReference type="ARBA" id="ARBA00002521"/>
    </source>
</evidence>
<gene>
    <name evidence="6 9" type="primary">map</name>
    <name evidence="9" type="ORF">E9531_15770</name>
</gene>
<dbReference type="EC" id="3.4.11.18" evidence="6 7"/>
<dbReference type="HAMAP" id="MF_01974">
    <property type="entry name" value="MetAP_1"/>
    <property type="match status" value="1"/>
</dbReference>
<feature type="binding site" evidence="6">
    <location>
        <position position="113"/>
    </location>
    <ligand>
        <name>a divalent metal cation</name>
        <dbReference type="ChEBI" id="CHEBI:60240"/>
        <label>2</label>
        <note>catalytic</note>
    </ligand>
</feature>
<dbReference type="Pfam" id="PF00557">
    <property type="entry name" value="Peptidase_M24"/>
    <property type="match status" value="1"/>
</dbReference>
<dbReference type="SUPFAM" id="SSF55920">
    <property type="entry name" value="Creatinase/aminopeptidase"/>
    <property type="match status" value="1"/>
</dbReference>
<dbReference type="InterPro" id="IPR036005">
    <property type="entry name" value="Creatinase/aminopeptidase-like"/>
</dbReference>
<dbReference type="Gene3D" id="3.90.230.10">
    <property type="entry name" value="Creatinase/methionine aminopeptidase superfamily"/>
    <property type="match status" value="1"/>
</dbReference>
<keyword evidence="3 6" id="KW-0645">Protease</keyword>
<evidence type="ECO:0000256" key="2">
    <source>
        <dbReference type="ARBA" id="ARBA00022438"/>
    </source>
</evidence>
<evidence type="ECO:0000256" key="4">
    <source>
        <dbReference type="ARBA" id="ARBA00022723"/>
    </source>
</evidence>
<comment type="similarity">
    <text evidence="6">Belongs to the peptidase M24A family. Methionine aminopeptidase type 1 subfamily.</text>
</comment>
<feature type="binding site" evidence="6">
    <location>
        <position position="101"/>
    </location>
    <ligand>
        <name>a divalent metal cation</name>
        <dbReference type="ChEBI" id="CHEBI:60240"/>
        <label>1</label>
    </ligand>
</feature>
<dbReference type="NCBIfam" id="TIGR00500">
    <property type="entry name" value="met_pdase_I"/>
    <property type="match status" value="1"/>
</dbReference>
<name>A0A4S8ES64_9BURK</name>
<feature type="domain" description="Peptidase M24" evidence="8">
    <location>
        <begin position="14"/>
        <end position="247"/>
    </location>
</feature>
<comment type="subunit">
    <text evidence="6">Monomer.</text>
</comment>
<reference evidence="9 10" key="1">
    <citation type="journal article" date="2015" name="Antonie Van Leeuwenhoek">
        <title>Lampropedia puyangensis sp. nov., isolated from symptomatic bark of Populus ? euramericana canker and emended description of Lampropedia hyalina (Ehrenberg 1832) Lee et al. 2004.</title>
        <authorList>
            <person name="Li Y."/>
            <person name="Wang T."/>
            <person name="Piao C.G."/>
            <person name="Wang L.F."/>
            <person name="Tian G.Z."/>
            <person name="Zhu T.H."/>
            <person name="Guo M.W."/>
        </authorList>
    </citation>
    <scope>NUCLEOTIDE SEQUENCE [LARGE SCALE GENOMIC DNA]</scope>
    <source>
        <strain evidence="9 10">2-bin</strain>
    </source>
</reference>
<feature type="binding site" evidence="6">
    <location>
        <position position="183"/>
    </location>
    <ligand>
        <name>substrate</name>
    </ligand>
</feature>
<feature type="binding site" evidence="6">
    <location>
        <position position="209"/>
    </location>
    <ligand>
        <name>a divalent metal cation</name>
        <dbReference type="ChEBI" id="CHEBI:60240"/>
        <label>2</label>
        <note>catalytic</note>
    </ligand>
</feature>
<dbReference type="GO" id="GO:0046872">
    <property type="term" value="F:metal ion binding"/>
    <property type="evidence" value="ECO:0007669"/>
    <property type="project" value="UniProtKB-UniRule"/>
</dbReference>
<dbReference type="EMBL" id="STFG01000027">
    <property type="protein sequence ID" value="THT97592.1"/>
    <property type="molecule type" value="Genomic_DNA"/>
</dbReference>
<evidence type="ECO:0000256" key="3">
    <source>
        <dbReference type="ARBA" id="ARBA00022670"/>
    </source>
</evidence>
<evidence type="ECO:0000259" key="8">
    <source>
        <dbReference type="Pfam" id="PF00557"/>
    </source>
</evidence>
<feature type="binding site" evidence="6">
    <location>
        <position position="241"/>
    </location>
    <ligand>
        <name>a divalent metal cation</name>
        <dbReference type="ChEBI" id="CHEBI:60240"/>
        <label>1</label>
    </ligand>
</feature>
<feature type="binding site" evidence="6">
    <location>
        <position position="84"/>
    </location>
    <ligand>
        <name>substrate</name>
    </ligand>
</feature>
<evidence type="ECO:0000256" key="6">
    <source>
        <dbReference type="HAMAP-Rule" id="MF_01974"/>
    </source>
</evidence>
<dbReference type="OrthoDB" id="9802055at2"/>
<organism evidence="9 10">
    <name type="scientific">Lampropedia puyangensis</name>
    <dbReference type="NCBI Taxonomy" id="1330072"/>
    <lineage>
        <taxon>Bacteria</taxon>
        <taxon>Pseudomonadati</taxon>
        <taxon>Pseudomonadota</taxon>
        <taxon>Betaproteobacteria</taxon>
        <taxon>Burkholderiales</taxon>
        <taxon>Comamonadaceae</taxon>
        <taxon>Lampropedia</taxon>
    </lineage>
</organism>
<dbReference type="PANTHER" id="PTHR43330:SF27">
    <property type="entry name" value="METHIONINE AMINOPEPTIDASE"/>
    <property type="match status" value="1"/>
</dbReference>
<evidence type="ECO:0000256" key="7">
    <source>
        <dbReference type="RuleBase" id="RU003653"/>
    </source>
</evidence>
<keyword evidence="5 6" id="KW-0378">Hydrolase</keyword>
<dbReference type="GO" id="GO:0070006">
    <property type="term" value="F:metalloaminopeptidase activity"/>
    <property type="evidence" value="ECO:0007669"/>
    <property type="project" value="UniProtKB-UniRule"/>
</dbReference>
<dbReference type="InterPro" id="IPR001714">
    <property type="entry name" value="Pept_M24_MAP"/>
</dbReference>
<feature type="binding site" evidence="6">
    <location>
        <position position="176"/>
    </location>
    <ligand>
        <name>a divalent metal cation</name>
        <dbReference type="ChEBI" id="CHEBI:60240"/>
        <label>2</label>
        <note>catalytic</note>
    </ligand>
</feature>
<dbReference type="PRINTS" id="PR00599">
    <property type="entry name" value="MAPEPTIDASE"/>
</dbReference>
<dbReference type="InterPro" id="IPR002467">
    <property type="entry name" value="Pept_M24A_MAP1"/>
</dbReference>
<comment type="caution">
    <text evidence="9">The sequence shown here is derived from an EMBL/GenBank/DDBJ whole genome shotgun (WGS) entry which is preliminary data.</text>
</comment>
<sequence length="272" mass="30022">MSITINTEADFPGLREACRLASEVLDYITPHVKPGVTTKEIDRLAAECMAQQGTRSASLNYQPSSDYPPFPGSVCTSPNHVVCHGIPNEKPLKKGDILNVDVTIITKEGWYGDNSRMYEVGETSIAAKRLCRLTFEAMWLGILQVKPGNHLGDVGHAIQKFAEGNGLSVVREFCGHGIGKRFHEEPQVLHYGRPGTMELLEPGMVFTIEPMLNLGRKEIKEHGKDGWTIVTKDHSLTAQWEHQILVTPTGYEVLTLSEGSPALPEFVKSTKT</sequence>
<evidence type="ECO:0000313" key="10">
    <source>
        <dbReference type="Proteomes" id="UP000308917"/>
    </source>
</evidence>
<evidence type="ECO:0000313" key="9">
    <source>
        <dbReference type="EMBL" id="THT97592.1"/>
    </source>
</evidence>
<comment type="catalytic activity">
    <reaction evidence="6 7">
        <text>Release of N-terminal amino acids, preferentially methionine, from peptides and arylamides.</text>
        <dbReference type="EC" id="3.4.11.18"/>
    </reaction>
</comment>
<dbReference type="Proteomes" id="UP000308917">
    <property type="component" value="Unassembled WGS sequence"/>
</dbReference>
<comment type="cofactor">
    <cofactor evidence="6">
        <name>Co(2+)</name>
        <dbReference type="ChEBI" id="CHEBI:48828"/>
    </cofactor>
    <cofactor evidence="6">
        <name>Zn(2+)</name>
        <dbReference type="ChEBI" id="CHEBI:29105"/>
    </cofactor>
    <cofactor evidence="6">
        <name>Mn(2+)</name>
        <dbReference type="ChEBI" id="CHEBI:29035"/>
    </cofactor>
    <cofactor evidence="6">
        <name>Fe(2+)</name>
        <dbReference type="ChEBI" id="CHEBI:29033"/>
    </cofactor>
    <text evidence="6">Binds 2 divalent metal cations per subunit. Has a high-affinity and a low affinity metal-binding site. The true nature of the physiological cofactor is under debate. The enzyme is active with cobalt, zinc, manganese or divalent iron ions. Most likely, methionine aminopeptidases function as mononuclear Fe(2+)-metalloproteases under physiological conditions, and the catalytically relevant metal-binding site has been assigned to the histidine-containing high-affinity site.</text>
</comment>
<keyword evidence="4 6" id="KW-0479">Metal-binding</keyword>
<dbReference type="GO" id="GO:0005829">
    <property type="term" value="C:cytosol"/>
    <property type="evidence" value="ECO:0007669"/>
    <property type="project" value="TreeGrafter"/>
</dbReference>
<keyword evidence="10" id="KW-1185">Reference proteome</keyword>